<evidence type="ECO:0000313" key="3">
    <source>
        <dbReference type="Proteomes" id="UP000237481"/>
    </source>
</evidence>
<comment type="caution">
    <text evidence="2">The sequence shown here is derived from an EMBL/GenBank/DDBJ whole genome shotgun (WGS) entry which is preliminary data.</text>
</comment>
<protein>
    <submittedName>
        <fullName evidence="2">Fumarate hydratase, mitochondrial</fullName>
    </submittedName>
</protein>
<feature type="compositionally biased region" description="Basic and acidic residues" evidence="1">
    <location>
        <begin position="77"/>
        <end position="89"/>
    </location>
</feature>
<organism evidence="2 3">
    <name type="scientific">Tolypocladium paradoxum</name>
    <dbReference type="NCBI Taxonomy" id="94208"/>
    <lineage>
        <taxon>Eukaryota</taxon>
        <taxon>Fungi</taxon>
        <taxon>Dikarya</taxon>
        <taxon>Ascomycota</taxon>
        <taxon>Pezizomycotina</taxon>
        <taxon>Sordariomycetes</taxon>
        <taxon>Hypocreomycetidae</taxon>
        <taxon>Hypocreales</taxon>
        <taxon>Ophiocordycipitaceae</taxon>
        <taxon>Tolypocladium</taxon>
    </lineage>
</organism>
<sequence length="347" mass="38832">MSPQQQDGVTVMIPLDPDSPTFVDRTRGVALGPTLHHTLPAPLIEPAISKILEEVKRSKEAAQAPIGTGRPAGCFRDPAKEPPEMDKYEALGIPRPAPKGCLKPQGNGKGKNREKLVRFNDDALAACLKTGARVEPRGNGELAKQRFEAAHQELKARKAHQKLKARKAHRELKARKTHQEPKARKAHQKPKAQKDLLTDEPALDQLPPSPIGAKTDGPRSAVINARLEEAWHNANALSKRAIERGYMDFAHYVCKWGSKRHQVLSAVQTKFEGVPFGSFEGPEREYAIDGGVELVSLSHWYHDIATAMSEPRTRSRYRVVEWAGDEKFWEEESEQDRIQRRNLLMAK</sequence>
<dbReference type="AlphaFoldDB" id="A0A2S4KSZ8"/>
<dbReference type="OrthoDB" id="4927897at2759"/>
<evidence type="ECO:0000256" key="1">
    <source>
        <dbReference type="SAM" id="MobiDB-lite"/>
    </source>
</evidence>
<gene>
    <name evidence="2" type="ORF">TPAR_06500</name>
</gene>
<dbReference type="EMBL" id="PKSG01000709">
    <property type="protein sequence ID" value="POR33307.1"/>
    <property type="molecule type" value="Genomic_DNA"/>
</dbReference>
<evidence type="ECO:0000313" key="2">
    <source>
        <dbReference type="EMBL" id="POR33307.1"/>
    </source>
</evidence>
<feature type="compositionally biased region" description="Basic residues" evidence="1">
    <location>
        <begin position="157"/>
        <end position="176"/>
    </location>
</feature>
<feature type="region of interest" description="Disordered" evidence="1">
    <location>
        <begin position="61"/>
        <end position="112"/>
    </location>
</feature>
<name>A0A2S4KSZ8_9HYPO</name>
<feature type="region of interest" description="Disordered" evidence="1">
    <location>
        <begin position="151"/>
        <end position="217"/>
    </location>
</feature>
<keyword evidence="3" id="KW-1185">Reference proteome</keyword>
<dbReference type="STRING" id="94208.A0A2S4KSZ8"/>
<proteinExistence type="predicted"/>
<reference evidence="2 3" key="1">
    <citation type="submission" date="2018-01" db="EMBL/GenBank/DDBJ databases">
        <title>Harnessing the power of phylogenomics to disentangle the directionality and signatures of interkingdom host jumping in the parasitic fungal genus Tolypocladium.</title>
        <authorList>
            <person name="Quandt C.A."/>
            <person name="Patterson W."/>
            <person name="Spatafora J.W."/>
        </authorList>
    </citation>
    <scope>NUCLEOTIDE SEQUENCE [LARGE SCALE GENOMIC DNA]</scope>
    <source>
        <strain evidence="2 3">NRBC 100945</strain>
    </source>
</reference>
<accession>A0A2S4KSZ8</accession>
<dbReference type="Proteomes" id="UP000237481">
    <property type="component" value="Unassembled WGS sequence"/>
</dbReference>